<dbReference type="PRINTS" id="PR00953">
    <property type="entry name" value="TYPE3IMRPROT"/>
</dbReference>
<evidence type="ECO:0000256" key="2">
    <source>
        <dbReference type="ARBA" id="ARBA00009772"/>
    </source>
</evidence>
<name>A0A1U7D3E2_9RHOB</name>
<keyword evidence="4 7" id="KW-0812">Transmembrane</keyword>
<sequence>MFDLAGGLAGIVLIVFLRIAAMLAVVPVLGEAWLSIRVRIVLALVLTTAVVPAAVHLAEIPDLSPALVLRAILTESVNGLVMGLWLRLFVHALQTAGSIAAQSTSLAQLLGNSAADPMPALGHILMVAALALLVTTGFHVRIVAYVLMSFDILPPLSFPDPAEIAQAGLGQVASCFSLAFALAAPFVILSALYNLTLGFINKAMPQLMVAFVGAPVITLGSVALLLLTAPVMLSVWLGAVQTFLGQPFR</sequence>
<accession>A0A1U7D3E2</accession>
<gene>
    <name evidence="8" type="ORF">Ga0080559_TMP1873</name>
</gene>
<dbReference type="PANTHER" id="PTHR30065">
    <property type="entry name" value="FLAGELLAR BIOSYNTHETIC PROTEIN FLIR"/>
    <property type="match status" value="1"/>
</dbReference>
<evidence type="ECO:0000256" key="5">
    <source>
        <dbReference type="ARBA" id="ARBA00022989"/>
    </source>
</evidence>
<feature type="transmembrane region" description="Helical" evidence="7">
    <location>
        <begin position="67"/>
        <end position="86"/>
    </location>
</feature>
<protein>
    <submittedName>
        <fullName evidence="8">Flagellar biosynthetic protein FliR</fullName>
    </submittedName>
</protein>
<feature type="transmembrane region" description="Helical" evidence="7">
    <location>
        <begin position="207"/>
        <end position="239"/>
    </location>
</feature>
<keyword evidence="8" id="KW-0282">Flagellum</keyword>
<keyword evidence="8" id="KW-0969">Cilium</keyword>
<reference evidence="8 9" key="1">
    <citation type="submission" date="2016-03" db="EMBL/GenBank/DDBJ databases">
        <title>Deep-sea bacteria in the southern Pacific.</title>
        <authorList>
            <person name="Tang K."/>
        </authorList>
    </citation>
    <scope>NUCLEOTIDE SEQUENCE [LARGE SCALE GENOMIC DNA]</scope>
    <source>
        <strain evidence="8 9">JLT2016</strain>
    </source>
</reference>
<keyword evidence="3" id="KW-1003">Cell membrane</keyword>
<dbReference type="EMBL" id="CP014796">
    <property type="protein sequence ID" value="APX22669.1"/>
    <property type="molecule type" value="Genomic_DNA"/>
</dbReference>
<evidence type="ECO:0000313" key="9">
    <source>
        <dbReference type="Proteomes" id="UP000186559"/>
    </source>
</evidence>
<feature type="transmembrane region" description="Helical" evidence="7">
    <location>
        <begin position="36"/>
        <end position="55"/>
    </location>
</feature>
<evidence type="ECO:0000256" key="1">
    <source>
        <dbReference type="ARBA" id="ARBA00004651"/>
    </source>
</evidence>
<comment type="subcellular location">
    <subcellularLocation>
        <location evidence="1">Cell membrane</location>
        <topology evidence="1">Multi-pass membrane protein</topology>
    </subcellularLocation>
</comment>
<feature type="transmembrane region" description="Helical" evidence="7">
    <location>
        <begin position="6"/>
        <end position="29"/>
    </location>
</feature>
<evidence type="ECO:0000256" key="3">
    <source>
        <dbReference type="ARBA" id="ARBA00022475"/>
    </source>
</evidence>
<dbReference type="PANTHER" id="PTHR30065:SF1">
    <property type="entry name" value="SURFACE PRESENTATION OF ANTIGENS PROTEIN SPAR"/>
    <property type="match status" value="1"/>
</dbReference>
<dbReference type="Proteomes" id="UP000186559">
    <property type="component" value="Chromosome"/>
</dbReference>
<feature type="transmembrane region" description="Helical" evidence="7">
    <location>
        <begin position="168"/>
        <end position="195"/>
    </location>
</feature>
<feature type="transmembrane region" description="Helical" evidence="7">
    <location>
        <begin position="124"/>
        <end position="148"/>
    </location>
</feature>
<keyword evidence="8" id="KW-0966">Cell projection</keyword>
<dbReference type="GO" id="GO:0005886">
    <property type="term" value="C:plasma membrane"/>
    <property type="evidence" value="ECO:0007669"/>
    <property type="project" value="UniProtKB-SubCell"/>
</dbReference>
<keyword evidence="6 7" id="KW-0472">Membrane</keyword>
<dbReference type="KEGG" id="tpro:Ga0080559_TMP1873"/>
<keyword evidence="5 7" id="KW-1133">Transmembrane helix</keyword>
<evidence type="ECO:0000256" key="7">
    <source>
        <dbReference type="SAM" id="Phobius"/>
    </source>
</evidence>
<keyword evidence="9" id="KW-1185">Reference proteome</keyword>
<evidence type="ECO:0000313" key="8">
    <source>
        <dbReference type="EMBL" id="APX22669.1"/>
    </source>
</evidence>
<dbReference type="AlphaFoldDB" id="A0A1U7D3E2"/>
<evidence type="ECO:0000256" key="6">
    <source>
        <dbReference type="ARBA" id="ARBA00023136"/>
    </source>
</evidence>
<proteinExistence type="inferred from homology"/>
<dbReference type="InterPro" id="IPR002010">
    <property type="entry name" value="T3SS_IM_R"/>
</dbReference>
<organism evidence="8 9">
    <name type="scientific">Salipiger profundus</name>
    <dbReference type="NCBI Taxonomy" id="1229727"/>
    <lineage>
        <taxon>Bacteria</taxon>
        <taxon>Pseudomonadati</taxon>
        <taxon>Pseudomonadota</taxon>
        <taxon>Alphaproteobacteria</taxon>
        <taxon>Rhodobacterales</taxon>
        <taxon>Roseobacteraceae</taxon>
        <taxon>Salipiger</taxon>
    </lineage>
</organism>
<evidence type="ECO:0000256" key="4">
    <source>
        <dbReference type="ARBA" id="ARBA00022692"/>
    </source>
</evidence>
<dbReference type="GO" id="GO:0006605">
    <property type="term" value="P:protein targeting"/>
    <property type="evidence" value="ECO:0007669"/>
    <property type="project" value="InterPro"/>
</dbReference>
<comment type="similarity">
    <text evidence="2">Belongs to the FliR/MopE/SpaR family.</text>
</comment>
<dbReference type="STRING" id="1229727.Ga0080559_TMP1873"/>
<dbReference type="Pfam" id="PF01311">
    <property type="entry name" value="Bac_export_1"/>
    <property type="match status" value="1"/>
</dbReference>